<gene>
    <name evidence="3" type="ORF">FB561_7209</name>
</gene>
<accession>A0A561B375</accession>
<organism evidence="3 4">
    <name type="scientific">Kribbella amoyensis</name>
    <dbReference type="NCBI Taxonomy" id="996641"/>
    <lineage>
        <taxon>Bacteria</taxon>
        <taxon>Bacillati</taxon>
        <taxon>Actinomycetota</taxon>
        <taxon>Actinomycetes</taxon>
        <taxon>Propionibacteriales</taxon>
        <taxon>Kribbellaceae</taxon>
        <taxon>Kribbella</taxon>
    </lineage>
</organism>
<evidence type="ECO:0000259" key="2">
    <source>
        <dbReference type="Pfam" id="PF03992"/>
    </source>
</evidence>
<comment type="caution">
    <text evidence="3">The sequence shown here is derived from an EMBL/GenBank/DDBJ whole genome shotgun (WGS) entry which is preliminary data.</text>
</comment>
<protein>
    <submittedName>
        <fullName evidence="3">Quinol monooxygenase YgiN</fullName>
    </submittedName>
</protein>
<dbReference type="EMBL" id="VIVK01000003">
    <property type="protein sequence ID" value="TWD73320.1"/>
    <property type="molecule type" value="Genomic_DNA"/>
</dbReference>
<feature type="region of interest" description="Disordered" evidence="1">
    <location>
        <begin position="1"/>
        <end position="21"/>
    </location>
</feature>
<dbReference type="AlphaFoldDB" id="A0A561B375"/>
<name>A0A561B375_9ACTN</name>
<dbReference type="InterPro" id="IPR011008">
    <property type="entry name" value="Dimeric_a/b-barrel"/>
</dbReference>
<reference evidence="3 4" key="1">
    <citation type="submission" date="2019-06" db="EMBL/GenBank/DDBJ databases">
        <title>Sequencing the genomes of 1000 actinobacteria strains.</title>
        <authorList>
            <person name="Klenk H.-P."/>
        </authorList>
    </citation>
    <scope>NUCLEOTIDE SEQUENCE [LARGE SCALE GENOMIC DNA]</scope>
    <source>
        <strain evidence="3 4">DSM 24683</strain>
    </source>
</reference>
<evidence type="ECO:0000313" key="4">
    <source>
        <dbReference type="Proteomes" id="UP000318380"/>
    </source>
</evidence>
<keyword evidence="4" id="KW-1185">Reference proteome</keyword>
<evidence type="ECO:0000256" key="1">
    <source>
        <dbReference type="SAM" id="MobiDB-lite"/>
    </source>
</evidence>
<keyword evidence="3" id="KW-0503">Monooxygenase</keyword>
<dbReference type="Pfam" id="PF03992">
    <property type="entry name" value="ABM"/>
    <property type="match status" value="1"/>
</dbReference>
<sequence>MHLAVGGLQRETGAAPTSLRSEMTTVELTRFKVAPERVEELLRTRPGMVAGFEADRAGFLQATLVRLPGDEWLDIVHWRSAEDFAASRAKGPNRPDIKAFFDTIDALVSSEEGTLA</sequence>
<feature type="domain" description="ABM" evidence="2">
    <location>
        <begin position="28"/>
        <end position="90"/>
    </location>
</feature>
<dbReference type="Gene3D" id="3.30.70.100">
    <property type="match status" value="1"/>
</dbReference>
<dbReference type="InterPro" id="IPR007138">
    <property type="entry name" value="ABM_dom"/>
</dbReference>
<proteinExistence type="predicted"/>
<keyword evidence="3" id="KW-0560">Oxidoreductase</keyword>
<evidence type="ECO:0000313" key="3">
    <source>
        <dbReference type="EMBL" id="TWD73320.1"/>
    </source>
</evidence>
<dbReference type="SUPFAM" id="SSF54909">
    <property type="entry name" value="Dimeric alpha+beta barrel"/>
    <property type="match status" value="1"/>
</dbReference>
<dbReference type="Proteomes" id="UP000318380">
    <property type="component" value="Unassembled WGS sequence"/>
</dbReference>
<dbReference type="GO" id="GO:0004497">
    <property type="term" value="F:monooxygenase activity"/>
    <property type="evidence" value="ECO:0007669"/>
    <property type="project" value="UniProtKB-KW"/>
</dbReference>